<keyword evidence="1" id="KW-0812">Transmembrane</keyword>
<evidence type="ECO:0000313" key="3">
    <source>
        <dbReference type="Proteomes" id="UP000309788"/>
    </source>
</evidence>
<dbReference type="AlphaFoldDB" id="A0A5R9K5Q1"/>
<gene>
    <name evidence="2" type="ORF">FEM55_23110</name>
</gene>
<feature type="transmembrane region" description="Helical" evidence="1">
    <location>
        <begin position="24"/>
        <end position="46"/>
    </location>
</feature>
<reference evidence="2 3" key="1">
    <citation type="submission" date="2019-05" db="EMBL/GenBank/DDBJ databases">
        <authorList>
            <person name="Qu J.-H."/>
        </authorList>
    </citation>
    <scope>NUCLEOTIDE SEQUENCE [LARGE SCALE GENOMIC DNA]</scope>
    <source>
        <strain evidence="2 3">Z12</strain>
    </source>
</reference>
<comment type="caution">
    <text evidence="2">The sequence shown here is derived from an EMBL/GenBank/DDBJ whole genome shotgun (WGS) entry which is preliminary data.</text>
</comment>
<dbReference type="Proteomes" id="UP000309788">
    <property type="component" value="Unassembled WGS sequence"/>
</dbReference>
<evidence type="ECO:0000256" key="1">
    <source>
        <dbReference type="SAM" id="Phobius"/>
    </source>
</evidence>
<proteinExistence type="predicted"/>
<keyword evidence="3" id="KW-1185">Reference proteome</keyword>
<organism evidence="2 3">
    <name type="scientific">Dyadobacter sediminis</name>
    <dbReference type="NCBI Taxonomy" id="1493691"/>
    <lineage>
        <taxon>Bacteria</taxon>
        <taxon>Pseudomonadati</taxon>
        <taxon>Bacteroidota</taxon>
        <taxon>Cytophagia</taxon>
        <taxon>Cytophagales</taxon>
        <taxon>Spirosomataceae</taxon>
        <taxon>Dyadobacter</taxon>
    </lineage>
</organism>
<keyword evidence="1" id="KW-0472">Membrane</keyword>
<keyword evidence="1" id="KW-1133">Transmembrane helix</keyword>
<feature type="transmembrane region" description="Helical" evidence="1">
    <location>
        <begin position="58"/>
        <end position="81"/>
    </location>
</feature>
<dbReference type="EMBL" id="VCEI01000031">
    <property type="protein sequence ID" value="TLU88982.1"/>
    <property type="molecule type" value="Genomic_DNA"/>
</dbReference>
<evidence type="ECO:0000313" key="2">
    <source>
        <dbReference type="EMBL" id="TLU88982.1"/>
    </source>
</evidence>
<sequence length="169" mass="19940">MDDGSISDKNEIEKYQKEIKRIKVVIIFLLIPFLLYIIIIVFRYFALTTSEYYTNTSIAKNLGIIWFMLIVISGGICLFLWRNSNQQFWYGATEVIGSLLYTFYYLDEETSLPYINWLTAFYFCVRGFQNMSDGFKKNFEFKEMVLTLLSLGINLSEGIFNVIRINKKR</sequence>
<dbReference type="RefSeq" id="WP_138283698.1">
    <property type="nucleotide sequence ID" value="NZ_BMGE01000017.1"/>
</dbReference>
<accession>A0A5R9K5Q1</accession>
<feature type="transmembrane region" description="Helical" evidence="1">
    <location>
        <begin position="144"/>
        <end position="163"/>
    </location>
</feature>
<name>A0A5R9K5Q1_9BACT</name>
<protein>
    <submittedName>
        <fullName evidence="2">Uncharacterized protein</fullName>
    </submittedName>
</protein>
<feature type="transmembrane region" description="Helical" evidence="1">
    <location>
        <begin position="88"/>
        <end position="106"/>
    </location>
</feature>